<sequence>MRKKEIFWLIGTTSFVLILTLWVFRIDGLKSEAFTDINIHDTYFVIENSHLIFLIITLIFFAVYLIRMLRQNFKNLTANLVFMISGLLSIWILAGMISMINSLIGVTETTEHNLHVTNNMFNNVSIILYLAQILIVGLMAYSGFKTVRNYKQAK</sequence>
<keyword evidence="3" id="KW-1185">Reference proteome</keyword>
<proteinExistence type="predicted"/>
<feature type="transmembrane region" description="Helical" evidence="1">
    <location>
        <begin position="7"/>
        <end position="24"/>
    </location>
</feature>
<feature type="transmembrane region" description="Helical" evidence="1">
    <location>
        <begin position="44"/>
        <end position="66"/>
    </location>
</feature>
<feature type="transmembrane region" description="Helical" evidence="1">
    <location>
        <begin position="78"/>
        <end position="104"/>
    </location>
</feature>
<evidence type="ECO:0000313" key="2">
    <source>
        <dbReference type="EMBL" id="MCC1484383.1"/>
    </source>
</evidence>
<dbReference type="EMBL" id="JAFMPT010000007">
    <property type="protein sequence ID" value="MCC1484383.1"/>
    <property type="molecule type" value="Genomic_DNA"/>
</dbReference>
<accession>A0ABS8EME2</accession>
<keyword evidence="1" id="KW-0812">Transmembrane</keyword>
<organism evidence="2 3">
    <name type="scientific">Winogradskyella immobilis</name>
    <dbReference type="NCBI Taxonomy" id="2816852"/>
    <lineage>
        <taxon>Bacteria</taxon>
        <taxon>Pseudomonadati</taxon>
        <taxon>Bacteroidota</taxon>
        <taxon>Flavobacteriia</taxon>
        <taxon>Flavobacteriales</taxon>
        <taxon>Flavobacteriaceae</taxon>
        <taxon>Winogradskyella</taxon>
    </lineage>
</organism>
<comment type="caution">
    <text evidence="2">The sequence shown here is derived from an EMBL/GenBank/DDBJ whole genome shotgun (WGS) entry which is preliminary data.</text>
</comment>
<keyword evidence="1" id="KW-1133">Transmembrane helix</keyword>
<evidence type="ECO:0000256" key="1">
    <source>
        <dbReference type="SAM" id="Phobius"/>
    </source>
</evidence>
<dbReference type="Gene3D" id="1.20.210.10">
    <property type="entry name" value="Cytochrome c oxidase-like, subunit I domain"/>
    <property type="match status" value="1"/>
</dbReference>
<reference evidence="2" key="2">
    <citation type="submission" date="2021-10" db="EMBL/GenBank/DDBJ databases">
        <title>Genome of Winogradskyella sp. E313.</title>
        <authorList>
            <person name="Zhou Y."/>
        </authorList>
    </citation>
    <scope>NUCLEOTIDE SEQUENCE</scope>
    <source>
        <strain evidence="2">E313</strain>
    </source>
</reference>
<keyword evidence="1" id="KW-0472">Membrane</keyword>
<feature type="transmembrane region" description="Helical" evidence="1">
    <location>
        <begin position="124"/>
        <end position="144"/>
    </location>
</feature>
<name>A0ABS8EME2_9FLAO</name>
<dbReference type="Proteomes" id="UP000778797">
    <property type="component" value="Unassembled WGS sequence"/>
</dbReference>
<dbReference type="RefSeq" id="WP_227476830.1">
    <property type="nucleotide sequence ID" value="NZ_JAFMPT010000007.1"/>
</dbReference>
<dbReference type="InterPro" id="IPR036927">
    <property type="entry name" value="Cyt_c_oxase-like_su1_sf"/>
</dbReference>
<protein>
    <submittedName>
        <fullName evidence="2">Uncharacterized protein</fullName>
    </submittedName>
</protein>
<reference evidence="2" key="1">
    <citation type="submission" date="2021-03" db="EMBL/GenBank/DDBJ databases">
        <authorList>
            <person name="Ping X."/>
        </authorList>
    </citation>
    <scope>NUCLEOTIDE SEQUENCE</scope>
    <source>
        <strain evidence="2">E313</strain>
    </source>
</reference>
<evidence type="ECO:0000313" key="3">
    <source>
        <dbReference type="Proteomes" id="UP000778797"/>
    </source>
</evidence>
<gene>
    <name evidence="2" type="ORF">J1C55_07285</name>
</gene>